<dbReference type="Gramene" id="ESQ51580">
    <property type="protein sequence ID" value="ESQ51580"/>
    <property type="gene ID" value="EUTSA_v10017533mg"/>
</dbReference>
<dbReference type="AlphaFoldDB" id="V4LM23"/>
<keyword evidence="3" id="KW-1185">Reference proteome</keyword>
<dbReference type="PANTHER" id="PTHR24414:SF184">
    <property type="entry name" value="GALACTOSE OXIDASE_KELCH REPEAT SUPERFAMILY PROTEIN"/>
    <property type="match status" value="1"/>
</dbReference>
<dbReference type="EMBL" id="KI517385">
    <property type="protein sequence ID" value="ESQ51580.1"/>
    <property type="molecule type" value="Genomic_DNA"/>
</dbReference>
<dbReference type="OrthoDB" id="1112262at2759"/>
<protein>
    <recommendedName>
        <fullName evidence="1">FKB95-like N-terminal Kelch domain-containing protein</fullName>
    </recommendedName>
</protein>
<evidence type="ECO:0000313" key="2">
    <source>
        <dbReference type="EMBL" id="ESQ51580.1"/>
    </source>
</evidence>
<gene>
    <name evidence="2" type="ORF">EUTSA_v10017533mg</name>
</gene>
<sequence length="177" mass="21426">MVVFNTATQMWEPEIIKIDFGLGYTWLGCVVMADKFYMRDNENSFVYDPKERKWEKDEMLNSNKWMHACVVDDVLYNHYTDEKEIRAYDPKQRCWRVVKGLEELFSERMEFSRTVTYGGKLLLLFSKVFRKKPLEIFYVEISLERNQRREIWGKVEWSDHVWNAVKFDWNKPLAVVV</sequence>
<dbReference type="InterPro" id="IPR057499">
    <property type="entry name" value="Kelch_FKB95"/>
</dbReference>
<dbReference type="Gene3D" id="2.120.10.80">
    <property type="entry name" value="Kelch-type beta propeller"/>
    <property type="match status" value="1"/>
</dbReference>
<reference evidence="2 3" key="1">
    <citation type="journal article" date="2013" name="Front. Plant Sci.">
        <title>The Reference Genome of the Halophytic Plant Eutrema salsugineum.</title>
        <authorList>
            <person name="Yang R."/>
            <person name="Jarvis D.E."/>
            <person name="Chen H."/>
            <person name="Beilstein M.A."/>
            <person name="Grimwood J."/>
            <person name="Jenkins J."/>
            <person name="Shu S."/>
            <person name="Prochnik S."/>
            <person name="Xin M."/>
            <person name="Ma C."/>
            <person name="Schmutz J."/>
            <person name="Wing R.A."/>
            <person name="Mitchell-Olds T."/>
            <person name="Schumaker K.S."/>
            <person name="Wang X."/>
        </authorList>
    </citation>
    <scope>NUCLEOTIDE SEQUENCE [LARGE SCALE GENOMIC DNA]</scope>
</reference>
<dbReference type="PANTHER" id="PTHR24414">
    <property type="entry name" value="F-BOX/KELCH-REPEAT PROTEIN SKIP4"/>
    <property type="match status" value="1"/>
</dbReference>
<dbReference type="eggNOG" id="KOG1072">
    <property type="taxonomic scope" value="Eukaryota"/>
</dbReference>
<dbReference type="InterPro" id="IPR015915">
    <property type="entry name" value="Kelch-typ_b-propeller"/>
</dbReference>
<evidence type="ECO:0000313" key="3">
    <source>
        <dbReference type="Proteomes" id="UP000030689"/>
    </source>
</evidence>
<proteinExistence type="predicted"/>
<dbReference type="Pfam" id="PF25210">
    <property type="entry name" value="Kelch_FKB95"/>
    <property type="match status" value="1"/>
</dbReference>
<name>V4LM23_EUTSA</name>
<feature type="domain" description="FKB95-like N-terminal Kelch" evidence="1">
    <location>
        <begin position="1"/>
        <end position="161"/>
    </location>
</feature>
<dbReference type="SUPFAM" id="SSF117281">
    <property type="entry name" value="Kelch motif"/>
    <property type="match status" value="1"/>
</dbReference>
<dbReference type="Proteomes" id="UP000030689">
    <property type="component" value="Unassembled WGS sequence"/>
</dbReference>
<dbReference type="InterPro" id="IPR050354">
    <property type="entry name" value="F-box/kelch-repeat_ARATH"/>
</dbReference>
<evidence type="ECO:0000259" key="1">
    <source>
        <dbReference type="Pfam" id="PF25210"/>
    </source>
</evidence>
<dbReference type="OMA" id="FSERMEF"/>
<accession>V4LM23</accession>
<organism evidence="2 3">
    <name type="scientific">Eutrema salsugineum</name>
    <name type="common">Saltwater cress</name>
    <name type="synonym">Sisymbrium salsugineum</name>
    <dbReference type="NCBI Taxonomy" id="72664"/>
    <lineage>
        <taxon>Eukaryota</taxon>
        <taxon>Viridiplantae</taxon>
        <taxon>Streptophyta</taxon>
        <taxon>Embryophyta</taxon>
        <taxon>Tracheophyta</taxon>
        <taxon>Spermatophyta</taxon>
        <taxon>Magnoliopsida</taxon>
        <taxon>eudicotyledons</taxon>
        <taxon>Gunneridae</taxon>
        <taxon>Pentapetalae</taxon>
        <taxon>rosids</taxon>
        <taxon>malvids</taxon>
        <taxon>Brassicales</taxon>
        <taxon>Brassicaceae</taxon>
        <taxon>Eutremeae</taxon>
        <taxon>Eutrema</taxon>
    </lineage>
</organism>
<dbReference type="KEGG" id="eus:EUTSA_v10017533mg"/>